<organism evidence="2 3">
    <name type="scientific">Crotalaria pallida</name>
    <name type="common">Smooth rattlebox</name>
    <name type="synonym">Crotalaria striata</name>
    <dbReference type="NCBI Taxonomy" id="3830"/>
    <lineage>
        <taxon>Eukaryota</taxon>
        <taxon>Viridiplantae</taxon>
        <taxon>Streptophyta</taxon>
        <taxon>Embryophyta</taxon>
        <taxon>Tracheophyta</taxon>
        <taxon>Spermatophyta</taxon>
        <taxon>Magnoliopsida</taxon>
        <taxon>eudicotyledons</taxon>
        <taxon>Gunneridae</taxon>
        <taxon>Pentapetalae</taxon>
        <taxon>rosids</taxon>
        <taxon>fabids</taxon>
        <taxon>Fabales</taxon>
        <taxon>Fabaceae</taxon>
        <taxon>Papilionoideae</taxon>
        <taxon>50 kb inversion clade</taxon>
        <taxon>genistoids sensu lato</taxon>
        <taxon>core genistoids</taxon>
        <taxon>Crotalarieae</taxon>
        <taxon>Crotalaria</taxon>
    </lineage>
</organism>
<evidence type="ECO:0000313" key="3">
    <source>
        <dbReference type="Proteomes" id="UP001372338"/>
    </source>
</evidence>
<feature type="region of interest" description="Disordered" evidence="1">
    <location>
        <begin position="140"/>
        <end position="228"/>
    </location>
</feature>
<name>A0AAN9IWL9_CROPI</name>
<dbReference type="EMBL" id="JAYWIO010000001">
    <property type="protein sequence ID" value="KAK7287521.1"/>
    <property type="molecule type" value="Genomic_DNA"/>
</dbReference>
<feature type="region of interest" description="Disordered" evidence="1">
    <location>
        <begin position="1"/>
        <end position="35"/>
    </location>
</feature>
<feature type="compositionally biased region" description="Basic and acidic residues" evidence="1">
    <location>
        <begin position="186"/>
        <end position="196"/>
    </location>
</feature>
<sequence>MAKKRGRPPKTPSSSAKKKTNDESANNPGPTCDDITLSDVETLEELDSLTPKKAALLLRNIDILRANIKGKSIVGKDDAINEKETIVLNEKSVIRDETVVQLQTETHAKPATGSVWENFDISKLRNAGEKLQRNVKQVWKERKKPETVEKNNEEASNSQKAEDSEKPIEKSVEEGETVVSETQATDVEKVKNKNDQEMNSNQGALEMNSEQKASENGNYDQKQGTGEI</sequence>
<evidence type="ECO:0000313" key="2">
    <source>
        <dbReference type="EMBL" id="KAK7287521.1"/>
    </source>
</evidence>
<reference evidence="2 3" key="1">
    <citation type="submission" date="2024-01" db="EMBL/GenBank/DDBJ databases">
        <title>The genomes of 5 underutilized Papilionoideae crops provide insights into root nodulation and disease resistanc.</title>
        <authorList>
            <person name="Yuan L."/>
        </authorList>
    </citation>
    <scope>NUCLEOTIDE SEQUENCE [LARGE SCALE GENOMIC DNA]</scope>
    <source>
        <strain evidence="2">ZHUSHIDOU_FW_LH</strain>
        <tissue evidence="2">Leaf</tissue>
    </source>
</reference>
<accession>A0AAN9IWL9</accession>
<dbReference type="AlphaFoldDB" id="A0AAN9IWL9"/>
<feature type="compositionally biased region" description="Basic and acidic residues" evidence="1">
    <location>
        <begin position="140"/>
        <end position="153"/>
    </location>
</feature>
<feature type="compositionally biased region" description="Basic and acidic residues" evidence="1">
    <location>
        <begin position="160"/>
        <end position="173"/>
    </location>
</feature>
<dbReference type="Proteomes" id="UP001372338">
    <property type="component" value="Unassembled WGS sequence"/>
</dbReference>
<protein>
    <submittedName>
        <fullName evidence="2">Uncharacterized protein</fullName>
    </submittedName>
</protein>
<gene>
    <name evidence="2" type="ORF">RIF29_00802</name>
</gene>
<feature type="compositionally biased region" description="Polar residues" evidence="1">
    <location>
        <begin position="197"/>
        <end position="228"/>
    </location>
</feature>
<comment type="caution">
    <text evidence="2">The sequence shown here is derived from an EMBL/GenBank/DDBJ whole genome shotgun (WGS) entry which is preliminary data.</text>
</comment>
<keyword evidence="3" id="KW-1185">Reference proteome</keyword>
<proteinExistence type="predicted"/>
<evidence type="ECO:0000256" key="1">
    <source>
        <dbReference type="SAM" id="MobiDB-lite"/>
    </source>
</evidence>